<proteinExistence type="predicted"/>
<dbReference type="Proteomes" id="UP000035009">
    <property type="component" value="Unassembled WGS sequence"/>
</dbReference>
<evidence type="ECO:0000313" key="2">
    <source>
        <dbReference type="EMBL" id="GAC80357.1"/>
    </source>
</evidence>
<reference evidence="2 3" key="1">
    <citation type="submission" date="2013-02" db="EMBL/GenBank/DDBJ databases">
        <title>Whole genome shotgun sequence of Gordonia malaquae NBRC 108250.</title>
        <authorList>
            <person name="Yoshida I."/>
            <person name="Hosoyama A."/>
            <person name="Tsuchikane K."/>
            <person name="Ando Y."/>
            <person name="Baba S."/>
            <person name="Ohji S."/>
            <person name="Hamada M."/>
            <person name="Tamura T."/>
            <person name="Yamazoe A."/>
            <person name="Yamazaki S."/>
            <person name="Fujita N."/>
        </authorList>
    </citation>
    <scope>NUCLEOTIDE SEQUENCE [LARGE SCALE GENOMIC DNA]</scope>
    <source>
        <strain evidence="2 3">NBRC 108250</strain>
    </source>
</reference>
<evidence type="ECO:0000313" key="3">
    <source>
        <dbReference type="Proteomes" id="UP000035009"/>
    </source>
</evidence>
<evidence type="ECO:0000256" key="1">
    <source>
        <dbReference type="SAM" id="SignalP"/>
    </source>
</evidence>
<sequence length="182" mass="19661">MRADRSRFTRLTTAVVALIALASALVAVAPADAAPLRTKLPLGQYSPVNPARFTSYAYADGGRTFFIAARRLCQIGPTPGNVACSGRTKTAPPRTVGVAITGDMQGPHWIPRGTSYRFGSRAGFRAPVLTPGQRITSANVTCAVPRRGVVICSTVNRAFVLTPATHRFYYPHGDRRHDRNPR</sequence>
<name>M3UXA8_GORML</name>
<protein>
    <recommendedName>
        <fullName evidence="4">Ig-like domain-containing protein</fullName>
    </recommendedName>
</protein>
<dbReference type="EMBL" id="BAOP01000017">
    <property type="protein sequence ID" value="GAC80357.1"/>
    <property type="molecule type" value="Genomic_DNA"/>
</dbReference>
<dbReference type="eggNOG" id="ENOG5033VE0">
    <property type="taxonomic scope" value="Bacteria"/>
</dbReference>
<feature type="signal peptide" evidence="1">
    <location>
        <begin position="1"/>
        <end position="33"/>
    </location>
</feature>
<comment type="caution">
    <text evidence="2">The sequence shown here is derived from an EMBL/GenBank/DDBJ whole genome shotgun (WGS) entry which is preliminary data.</text>
</comment>
<gene>
    <name evidence="2" type="ORF">GM1_017_00150</name>
</gene>
<keyword evidence="3" id="KW-1185">Reference proteome</keyword>
<keyword evidence="1" id="KW-0732">Signal</keyword>
<accession>M3UXA8</accession>
<feature type="chain" id="PRO_5004040686" description="Ig-like domain-containing protein" evidence="1">
    <location>
        <begin position="34"/>
        <end position="182"/>
    </location>
</feature>
<dbReference type="STRING" id="410332.SAMN04488550_0282"/>
<evidence type="ECO:0008006" key="4">
    <source>
        <dbReference type="Google" id="ProtNLM"/>
    </source>
</evidence>
<dbReference type="OrthoDB" id="4380409at2"/>
<dbReference type="AlphaFoldDB" id="M3UXA8"/>
<dbReference type="RefSeq" id="WP_008379324.1">
    <property type="nucleotide sequence ID" value="NZ_BAOP01000017.1"/>
</dbReference>
<organism evidence="2 3">
    <name type="scientific">Gordonia malaquae NBRC 108250</name>
    <dbReference type="NCBI Taxonomy" id="1223542"/>
    <lineage>
        <taxon>Bacteria</taxon>
        <taxon>Bacillati</taxon>
        <taxon>Actinomycetota</taxon>
        <taxon>Actinomycetes</taxon>
        <taxon>Mycobacteriales</taxon>
        <taxon>Gordoniaceae</taxon>
        <taxon>Gordonia</taxon>
    </lineage>
</organism>